<dbReference type="AlphaFoldDB" id="A0A387BRZ2"/>
<organism evidence="2 3">
    <name type="scientific">Lactococcus allomyrinae</name>
    <dbReference type="NCBI Taxonomy" id="2419773"/>
    <lineage>
        <taxon>Bacteria</taxon>
        <taxon>Bacillati</taxon>
        <taxon>Bacillota</taxon>
        <taxon>Bacilli</taxon>
        <taxon>Lactobacillales</taxon>
        <taxon>Streptococcaceae</taxon>
        <taxon>Lactococcus</taxon>
    </lineage>
</organism>
<feature type="transmembrane region" description="Helical" evidence="1">
    <location>
        <begin position="56"/>
        <end position="83"/>
    </location>
</feature>
<proteinExistence type="predicted"/>
<dbReference type="OrthoDB" id="9830360at2"/>
<evidence type="ECO:0000313" key="2">
    <source>
        <dbReference type="EMBL" id="AYG01241.1"/>
    </source>
</evidence>
<protein>
    <submittedName>
        <fullName evidence="2">Uncharacterized protein</fullName>
    </submittedName>
</protein>
<sequence>MVEDNRILKHKRIFLMEKIRLNKGDTAFLFFVLIYTISSLFPYFTGAVQGAGNSNIFTILFVGIAYLRSQIALIAFIVLSIVFPFIKRNKIVSRIISIILLIAALDLATLMILPMFLHSSTGLENAKTILKVVSIGYWIPTIVSIIISVWAIFLAFTPKNKKYKDIVDL</sequence>
<feature type="transmembrane region" description="Helical" evidence="1">
    <location>
        <begin position="95"/>
        <end position="117"/>
    </location>
</feature>
<keyword evidence="1" id="KW-0472">Membrane</keyword>
<keyword evidence="1" id="KW-1133">Transmembrane helix</keyword>
<keyword evidence="1" id="KW-0812">Transmembrane</keyword>
<evidence type="ECO:0000313" key="3">
    <source>
        <dbReference type="Proteomes" id="UP000269374"/>
    </source>
</evidence>
<evidence type="ECO:0000256" key="1">
    <source>
        <dbReference type="SAM" id="Phobius"/>
    </source>
</evidence>
<keyword evidence="3" id="KW-1185">Reference proteome</keyword>
<dbReference type="Proteomes" id="UP000269374">
    <property type="component" value="Chromosome"/>
</dbReference>
<feature type="transmembrane region" description="Helical" evidence="1">
    <location>
        <begin position="137"/>
        <end position="156"/>
    </location>
</feature>
<accession>A0A387BRZ2</accession>
<dbReference type="KEGG" id="lact:D7I46_09105"/>
<reference evidence="2 3" key="1">
    <citation type="submission" date="2018-09" db="EMBL/GenBank/DDBJ databases">
        <title>Genome sequencing of strain 1JSPR-7.</title>
        <authorList>
            <person name="Heo J."/>
            <person name="Kim S.-J."/>
            <person name="Kwon S.-W."/>
        </authorList>
    </citation>
    <scope>NUCLEOTIDE SEQUENCE [LARGE SCALE GENOMIC DNA]</scope>
    <source>
        <strain evidence="2 3">1JSPR-7</strain>
    </source>
</reference>
<gene>
    <name evidence="2" type="ORF">D7I46_09105</name>
</gene>
<dbReference type="EMBL" id="CP032627">
    <property type="protein sequence ID" value="AYG01241.1"/>
    <property type="molecule type" value="Genomic_DNA"/>
</dbReference>
<feature type="transmembrane region" description="Helical" evidence="1">
    <location>
        <begin position="21"/>
        <end position="44"/>
    </location>
</feature>
<dbReference type="RefSeq" id="WP_120772615.1">
    <property type="nucleotide sequence ID" value="NZ_CP032627.1"/>
</dbReference>
<name>A0A387BRZ2_9LACT</name>